<dbReference type="Proteomes" id="UP000242188">
    <property type="component" value="Unassembled WGS sequence"/>
</dbReference>
<evidence type="ECO:0000256" key="7">
    <source>
        <dbReference type="SAM" id="Phobius"/>
    </source>
</evidence>
<keyword evidence="4 7" id="KW-1133">Transmembrane helix</keyword>
<evidence type="ECO:0000313" key="10">
    <source>
        <dbReference type="Proteomes" id="UP000242188"/>
    </source>
</evidence>
<comment type="similarity">
    <text evidence="2">Belongs to the TMEM198 family.</text>
</comment>
<dbReference type="STRING" id="6573.A0A210PWQ5"/>
<name>A0A210PWQ5_MIZYE</name>
<gene>
    <name evidence="9" type="ORF">KP79_PYT19081</name>
</gene>
<evidence type="ECO:0000256" key="5">
    <source>
        <dbReference type="ARBA" id="ARBA00023136"/>
    </source>
</evidence>
<feature type="domain" description="TM7S3/TM198-like" evidence="8">
    <location>
        <begin position="58"/>
        <end position="248"/>
    </location>
</feature>
<feature type="transmembrane region" description="Helical" evidence="7">
    <location>
        <begin position="227"/>
        <end position="248"/>
    </location>
</feature>
<dbReference type="AlphaFoldDB" id="A0A210PWQ5"/>
<keyword evidence="10" id="KW-1185">Reference proteome</keyword>
<reference evidence="9 10" key="1">
    <citation type="journal article" date="2017" name="Nat. Ecol. Evol.">
        <title>Scallop genome provides insights into evolution of bilaterian karyotype and development.</title>
        <authorList>
            <person name="Wang S."/>
            <person name="Zhang J."/>
            <person name="Jiao W."/>
            <person name="Li J."/>
            <person name="Xun X."/>
            <person name="Sun Y."/>
            <person name="Guo X."/>
            <person name="Huan P."/>
            <person name="Dong B."/>
            <person name="Zhang L."/>
            <person name="Hu X."/>
            <person name="Sun X."/>
            <person name="Wang J."/>
            <person name="Zhao C."/>
            <person name="Wang Y."/>
            <person name="Wang D."/>
            <person name="Huang X."/>
            <person name="Wang R."/>
            <person name="Lv J."/>
            <person name="Li Y."/>
            <person name="Zhang Z."/>
            <person name="Liu B."/>
            <person name="Lu W."/>
            <person name="Hui Y."/>
            <person name="Liang J."/>
            <person name="Zhou Z."/>
            <person name="Hou R."/>
            <person name="Li X."/>
            <person name="Liu Y."/>
            <person name="Li H."/>
            <person name="Ning X."/>
            <person name="Lin Y."/>
            <person name="Zhao L."/>
            <person name="Xing Q."/>
            <person name="Dou J."/>
            <person name="Li Y."/>
            <person name="Mao J."/>
            <person name="Guo H."/>
            <person name="Dou H."/>
            <person name="Li T."/>
            <person name="Mu C."/>
            <person name="Jiang W."/>
            <person name="Fu Q."/>
            <person name="Fu X."/>
            <person name="Miao Y."/>
            <person name="Liu J."/>
            <person name="Yu Q."/>
            <person name="Li R."/>
            <person name="Liao H."/>
            <person name="Li X."/>
            <person name="Kong Y."/>
            <person name="Jiang Z."/>
            <person name="Chourrout D."/>
            <person name="Li R."/>
            <person name="Bao Z."/>
        </authorList>
    </citation>
    <scope>NUCLEOTIDE SEQUENCE [LARGE SCALE GENOMIC DNA]</scope>
    <source>
        <strain evidence="9 10">PY_sf001</strain>
    </source>
</reference>
<dbReference type="InterPro" id="IPR025256">
    <property type="entry name" value="TM7S3/TM198-like_dom"/>
</dbReference>
<dbReference type="OrthoDB" id="115781at2759"/>
<keyword evidence="3 7" id="KW-0812">Transmembrane</keyword>
<feature type="transmembrane region" description="Helical" evidence="7">
    <location>
        <begin position="52"/>
        <end position="71"/>
    </location>
</feature>
<feature type="transmembrane region" description="Helical" evidence="7">
    <location>
        <begin position="158"/>
        <end position="177"/>
    </location>
</feature>
<evidence type="ECO:0000313" key="9">
    <source>
        <dbReference type="EMBL" id="OWF40921.1"/>
    </source>
</evidence>
<evidence type="ECO:0000256" key="2">
    <source>
        <dbReference type="ARBA" id="ARBA00006244"/>
    </source>
</evidence>
<organism evidence="9 10">
    <name type="scientific">Mizuhopecten yessoensis</name>
    <name type="common">Japanese scallop</name>
    <name type="synonym">Patinopecten yessoensis</name>
    <dbReference type="NCBI Taxonomy" id="6573"/>
    <lineage>
        <taxon>Eukaryota</taxon>
        <taxon>Metazoa</taxon>
        <taxon>Spiralia</taxon>
        <taxon>Lophotrochozoa</taxon>
        <taxon>Mollusca</taxon>
        <taxon>Bivalvia</taxon>
        <taxon>Autobranchia</taxon>
        <taxon>Pteriomorphia</taxon>
        <taxon>Pectinida</taxon>
        <taxon>Pectinoidea</taxon>
        <taxon>Pectinidae</taxon>
        <taxon>Mizuhopecten</taxon>
    </lineage>
</organism>
<dbReference type="GO" id="GO:0005886">
    <property type="term" value="C:plasma membrane"/>
    <property type="evidence" value="ECO:0007669"/>
    <property type="project" value="TreeGrafter"/>
</dbReference>
<dbReference type="PANTHER" id="PTHR31247">
    <property type="entry name" value="TRANSMEMBRANE PROTEIN 198 FAMILY MEMBER"/>
    <property type="match status" value="1"/>
</dbReference>
<proteinExistence type="inferred from homology"/>
<feature type="transmembrane region" description="Helical" evidence="7">
    <location>
        <begin position="184"/>
        <end position="204"/>
    </location>
</feature>
<comment type="subcellular location">
    <subcellularLocation>
        <location evidence="1">Membrane</location>
        <topology evidence="1">Multi-pass membrane protein</topology>
    </subcellularLocation>
</comment>
<protein>
    <recommendedName>
        <fullName evidence="6">Transmembrane protein 198</fullName>
    </recommendedName>
</protein>
<evidence type="ECO:0000256" key="4">
    <source>
        <dbReference type="ARBA" id="ARBA00022989"/>
    </source>
</evidence>
<evidence type="ECO:0000256" key="1">
    <source>
        <dbReference type="ARBA" id="ARBA00004141"/>
    </source>
</evidence>
<dbReference type="InterPro" id="IPR040236">
    <property type="entry name" value="TMEM198"/>
</dbReference>
<dbReference type="Pfam" id="PF13886">
    <property type="entry name" value="TM7S3_TM198"/>
    <property type="match status" value="1"/>
</dbReference>
<feature type="transmembrane region" description="Helical" evidence="7">
    <location>
        <begin position="78"/>
        <end position="96"/>
    </location>
</feature>
<dbReference type="PANTHER" id="PTHR31247:SF5">
    <property type="entry name" value="DUF4203 DOMAIN-CONTAINING PROTEIN"/>
    <property type="match status" value="1"/>
</dbReference>
<feature type="transmembrane region" description="Helical" evidence="7">
    <location>
        <begin position="102"/>
        <end position="125"/>
    </location>
</feature>
<dbReference type="EMBL" id="NEDP02005435">
    <property type="protein sequence ID" value="OWF40921.1"/>
    <property type="molecule type" value="Genomic_DNA"/>
</dbReference>
<evidence type="ECO:0000259" key="8">
    <source>
        <dbReference type="Pfam" id="PF13886"/>
    </source>
</evidence>
<sequence length="342" mass="38641">MAAGVLIRGRQLLQSTEIEYGNQPPNTTILVPEGSTLSPHLSCDHIDYHYDIAISVICSMCFVFGIIYTFFGYRFFKAIMFLTGFIFSAVLVYVLLTEHKVLPLLGNIGVAVGAGIICGIITMLVQYVGLFLTGFHLGVSVSIGALIVMELFYHPESIWIPIGILSGLGLLFAILTLKFQKTFTILGTSVFGGALMVACLDYFIEKFMILTFSWERVKGAYSEPICWYSWVILGCWPFCFVVGSITQWKITGQGYDHREAVQNRRMKKVNLQRVRQRQKYDNQHSRYRHLYQARRLTGDVISQGYLTSEHQKLSPSTKHQTIIPTEHTPELESTNTTLTQIP</sequence>
<accession>A0A210PWQ5</accession>
<comment type="caution">
    <text evidence="9">The sequence shown here is derived from an EMBL/GenBank/DDBJ whole genome shotgun (WGS) entry which is preliminary data.</text>
</comment>
<feature type="transmembrane region" description="Helical" evidence="7">
    <location>
        <begin position="130"/>
        <end position="152"/>
    </location>
</feature>
<evidence type="ECO:0000256" key="6">
    <source>
        <dbReference type="ARBA" id="ARBA00049737"/>
    </source>
</evidence>
<keyword evidence="5 7" id="KW-0472">Membrane</keyword>
<evidence type="ECO:0000256" key="3">
    <source>
        <dbReference type="ARBA" id="ARBA00022692"/>
    </source>
</evidence>